<organism evidence="2 3">
    <name type="scientific">Pseudocercospora fuligena</name>
    <dbReference type="NCBI Taxonomy" id="685502"/>
    <lineage>
        <taxon>Eukaryota</taxon>
        <taxon>Fungi</taxon>
        <taxon>Dikarya</taxon>
        <taxon>Ascomycota</taxon>
        <taxon>Pezizomycotina</taxon>
        <taxon>Dothideomycetes</taxon>
        <taxon>Dothideomycetidae</taxon>
        <taxon>Mycosphaerellales</taxon>
        <taxon>Mycosphaerellaceae</taxon>
        <taxon>Pseudocercospora</taxon>
    </lineage>
</organism>
<accession>A0A8H6RVI4</accession>
<evidence type="ECO:0000256" key="1">
    <source>
        <dbReference type="SAM" id="MobiDB-lite"/>
    </source>
</evidence>
<evidence type="ECO:0000313" key="2">
    <source>
        <dbReference type="EMBL" id="KAF7196986.1"/>
    </source>
</evidence>
<gene>
    <name evidence="2" type="ORF">HII31_01686</name>
</gene>
<proteinExistence type="predicted"/>
<feature type="region of interest" description="Disordered" evidence="1">
    <location>
        <begin position="117"/>
        <end position="152"/>
    </location>
</feature>
<dbReference type="EMBL" id="JABCIY010000021">
    <property type="protein sequence ID" value="KAF7196986.1"/>
    <property type="molecule type" value="Genomic_DNA"/>
</dbReference>
<comment type="caution">
    <text evidence="2">The sequence shown here is derived from an EMBL/GenBank/DDBJ whole genome shotgun (WGS) entry which is preliminary data.</text>
</comment>
<sequence>MLAKGTVSGQPFHSKLIHLLMERNFHKCIGYKIHTMPNPSTLAKMCSTTKKQTEIPSHVLALYDRAIVNCASLPRQKLVESFAEIQAIYPQYPVPYLHWLGTAVSQSSGQKVAIRSHDGNGIDLPDREGQYDRTGAVRPAIGAEKESKTAAN</sequence>
<protein>
    <submittedName>
        <fullName evidence="2">Uncharacterized protein</fullName>
    </submittedName>
</protein>
<reference evidence="2" key="1">
    <citation type="submission" date="2020-04" db="EMBL/GenBank/DDBJ databases">
        <title>Draft genome resource of the tomato pathogen Pseudocercospora fuligena.</title>
        <authorList>
            <person name="Zaccaron A."/>
        </authorList>
    </citation>
    <scope>NUCLEOTIDE SEQUENCE</scope>
    <source>
        <strain evidence="2">PF001</strain>
    </source>
</reference>
<keyword evidence="3" id="KW-1185">Reference proteome</keyword>
<dbReference type="OrthoDB" id="10349375at2759"/>
<evidence type="ECO:0000313" key="3">
    <source>
        <dbReference type="Proteomes" id="UP000660729"/>
    </source>
</evidence>
<name>A0A8H6RVI4_9PEZI</name>
<dbReference type="AlphaFoldDB" id="A0A8H6RVI4"/>
<feature type="compositionally biased region" description="Basic and acidic residues" evidence="1">
    <location>
        <begin position="117"/>
        <end position="131"/>
    </location>
</feature>
<dbReference type="Proteomes" id="UP000660729">
    <property type="component" value="Unassembled WGS sequence"/>
</dbReference>
<feature type="compositionally biased region" description="Basic and acidic residues" evidence="1">
    <location>
        <begin position="143"/>
        <end position="152"/>
    </location>
</feature>